<organism evidence="2 3">
    <name type="scientific">Sinorhizobium kummerowiae</name>
    <dbReference type="NCBI Taxonomy" id="158892"/>
    <lineage>
        <taxon>Bacteria</taxon>
        <taxon>Pseudomonadati</taxon>
        <taxon>Pseudomonadota</taxon>
        <taxon>Alphaproteobacteria</taxon>
        <taxon>Hyphomicrobiales</taxon>
        <taxon>Rhizobiaceae</taxon>
        <taxon>Sinorhizobium/Ensifer group</taxon>
        <taxon>Sinorhizobium</taxon>
    </lineage>
</organism>
<keyword evidence="3" id="KW-1185">Reference proteome</keyword>
<protein>
    <submittedName>
        <fullName evidence="2">Entericidin</fullName>
    </submittedName>
</protein>
<feature type="signal peptide" evidence="1">
    <location>
        <begin position="1"/>
        <end position="20"/>
    </location>
</feature>
<proteinExistence type="predicted"/>
<evidence type="ECO:0000313" key="2">
    <source>
        <dbReference type="EMBL" id="WHS94504.1"/>
    </source>
</evidence>
<gene>
    <name evidence="2" type="ORF">PZL22_002229</name>
</gene>
<sequence length="48" mass="5060">MSKTVIAVLILIFASSCANTARGFREDSTQTGHAVDRATHRVLSAGAQ</sequence>
<feature type="chain" id="PRO_5046448333" evidence="1">
    <location>
        <begin position="21"/>
        <end position="48"/>
    </location>
</feature>
<keyword evidence="1" id="KW-0732">Signal</keyword>
<name>A0ABY8T9T5_9HYPH</name>
<dbReference type="PROSITE" id="PS51257">
    <property type="entry name" value="PROKAR_LIPOPROTEIN"/>
    <property type="match status" value="1"/>
</dbReference>
<dbReference type="RefSeq" id="WP_033048769.1">
    <property type="nucleotide sequence ID" value="NZ_CP120365.1"/>
</dbReference>
<evidence type="ECO:0000313" key="3">
    <source>
        <dbReference type="Proteomes" id="UP001233264"/>
    </source>
</evidence>
<accession>A0ABY8T9T5</accession>
<dbReference type="EMBL" id="CP120365">
    <property type="protein sequence ID" value="WHS94504.1"/>
    <property type="molecule type" value="Genomic_DNA"/>
</dbReference>
<reference evidence="2 3" key="1">
    <citation type="submission" date="2023-03" db="EMBL/GenBank/DDBJ databases">
        <authorList>
            <person name="Menendez E."/>
            <person name="Kaur S."/>
            <person name="Flores-Felix J.D."/>
            <person name="diCenzo G.C."/>
            <person name="Peix A."/>
            <person name="Velazquez E."/>
        </authorList>
    </citation>
    <scope>NUCLEOTIDE SEQUENCE [LARGE SCALE GENOMIC DNA]</scope>
    <source>
        <strain evidence="2 3">CCBAU 71714</strain>
    </source>
</reference>
<evidence type="ECO:0000256" key="1">
    <source>
        <dbReference type="SAM" id="SignalP"/>
    </source>
</evidence>
<dbReference type="Proteomes" id="UP001233264">
    <property type="component" value="Chromosome"/>
</dbReference>